<dbReference type="AlphaFoldDB" id="A0A434ADK1"/>
<dbReference type="EMBL" id="QWDM01000001">
    <property type="protein sequence ID" value="RUT72447.1"/>
    <property type="molecule type" value="Genomic_DNA"/>
</dbReference>
<dbReference type="InterPro" id="IPR018673">
    <property type="entry name" value="DUF2141"/>
</dbReference>
<comment type="caution">
    <text evidence="2">The sequence shown here is derived from an EMBL/GenBank/DDBJ whole genome shotgun (WGS) entry which is preliminary data.</text>
</comment>
<keyword evidence="3" id="KW-1185">Reference proteome</keyword>
<dbReference type="Pfam" id="PF09912">
    <property type="entry name" value="DUF2141"/>
    <property type="match status" value="1"/>
</dbReference>
<dbReference type="Proteomes" id="UP000288102">
    <property type="component" value="Unassembled WGS sequence"/>
</dbReference>
<proteinExistence type="predicted"/>
<dbReference type="RefSeq" id="WP_127336751.1">
    <property type="nucleotide sequence ID" value="NZ_QWDM01000001.1"/>
</dbReference>
<organism evidence="2 3">
    <name type="scientific">Flavobacterium cupreum</name>
    <dbReference type="NCBI Taxonomy" id="2133766"/>
    <lineage>
        <taxon>Bacteria</taxon>
        <taxon>Pseudomonadati</taxon>
        <taxon>Bacteroidota</taxon>
        <taxon>Flavobacteriia</taxon>
        <taxon>Flavobacteriales</taxon>
        <taxon>Flavobacteriaceae</taxon>
        <taxon>Flavobacterium</taxon>
    </lineage>
</organism>
<keyword evidence="1" id="KW-0732">Signal</keyword>
<evidence type="ECO:0000313" key="2">
    <source>
        <dbReference type="EMBL" id="RUT72447.1"/>
    </source>
</evidence>
<protein>
    <submittedName>
        <fullName evidence="2">DUF2141 domain-containing protein</fullName>
    </submittedName>
</protein>
<feature type="chain" id="PRO_5019117042" evidence="1">
    <location>
        <begin position="24"/>
        <end position="146"/>
    </location>
</feature>
<reference evidence="3" key="1">
    <citation type="journal article" date="2019" name="Syst. Appl. Microbiol.">
        <title>Flavobacterium circumlabens sp. nov. and Flavobacterium cupreum sp. nov., two psychrotrophic species isolated from Antarctic environmental samples.</title>
        <authorList>
            <person name="Kralova S."/>
            <person name="Busse H.-J."/>
            <person name="Svec P."/>
            <person name="Maslanova I."/>
            <person name="Stankova E."/>
            <person name="Bartak M."/>
            <person name="Sedlacek I."/>
        </authorList>
    </citation>
    <scope>NUCLEOTIDE SEQUENCE [LARGE SCALE GENOMIC DNA]</scope>
    <source>
        <strain evidence="3">CCM 8825</strain>
    </source>
</reference>
<evidence type="ECO:0000313" key="3">
    <source>
        <dbReference type="Proteomes" id="UP000288102"/>
    </source>
</evidence>
<feature type="signal peptide" evidence="1">
    <location>
        <begin position="1"/>
        <end position="23"/>
    </location>
</feature>
<accession>A0A434ADK1</accession>
<evidence type="ECO:0000256" key="1">
    <source>
        <dbReference type="SAM" id="SignalP"/>
    </source>
</evidence>
<gene>
    <name evidence="2" type="ORF">D0817_02245</name>
</gene>
<dbReference type="OrthoDB" id="9788332at2"/>
<sequence length="146" mass="15885">MKILKSLAVLIALGALVSFHSNTADYKVTVVVNGFKNSNGNCIINLYNKSEGFPNSNKLAIKTITSKIKNNSAQIVFDNIEPGTYAVSILHDANSDGVMNKNMFGIPKEGYGASNNIIPPLSSPNFQDSKFEVSNQDKTVVIKVRY</sequence>
<name>A0A434ADK1_9FLAO</name>